<dbReference type="InterPro" id="IPR046371">
    <property type="entry name" value="Bcl-2_BH1-3"/>
</dbReference>
<keyword evidence="2" id="KW-0053">Apoptosis</keyword>
<organism evidence="3 4">
    <name type="scientific">Trichobilharzia regenti</name>
    <name type="common">Nasal bird schistosome</name>
    <dbReference type="NCBI Taxonomy" id="157069"/>
    <lineage>
        <taxon>Eukaryota</taxon>
        <taxon>Metazoa</taxon>
        <taxon>Spiralia</taxon>
        <taxon>Lophotrochozoa</taxon>
        <taxon>Platyhelminthes</taxon>
        <taxon>Trematoda</taxon>
        <taxon>Digenea</taxon>
        <taxon>Strigeidida</taxon>
        <taxon>Schistosomatoidea</taxon>
        <taxon>Schistosomatidae</taxon>
        <taxon>Trichobilharzia</taxon>
    </lineage>
</organism>
<evidence type="ECO:0000313" key="3">
    <source>
        <dbReference type="Proteomes" id="UP000050795"/>
    </source>
</evidence>
<protein>
    <submittedName>
        <fullName evidence="4">BCL domain-containing protein</fullName>
    </submittedName>
</protein>
<sequence>MPNAQTIFIEGEKEIDSNIYNTISVLDSLPTKEIISALIIDLVYYHMCLKGYQDINLFTKQRGKTSQSDQLLDQLIRCIVAKGKQFENKFKPRFENRHGLLLKTPEKAQLDYMETLDNIWSDKLINWGRFLSYVTFVASYCIGCLDIGMVYIIKLLVEYAIIDLDRKISHWIKTLGGGWRGLYHALNTMKLD</sequence>
<dbReference type="GO" id="GO:0042981">
    <property type="term" value="P:regulation of apoptotic process"/>
    <property type="evidence" value="ECO:0007669"/>
    <property type="project" value="InterPro"/>
</dbReference>
<dbReference type="PROSITE" id="PS50062">
    <property type="entry name" value="BCL2_FAMILY"/>
    <property type="match status" value="1"/>
</dbReference>
<evidence type="ECO:0000313" key="4">
    <source>
        <dbReference type="WBParaSite" id="TREG1_101380.1"/>
    </source>
</evidence>
<dbReference type="AlphaFoldDB" id="A0A183WG10"/>
<reference evidence="4" key="2">
    <citation type="submission" date="2023-11" db="UniProtKB">
        <authorList>
            <consortium name="WormBaseParasite"/>
        </authorList>
    </citation>
    <scope>IDENTIFICATION</scope>
</reference>
<dbReference type="SUPFAM" id="SSF56854">
    <property type="entry name" value="Bcl-2 inhibitors of programmed cell death"/>
    <property type="match status" value="1"/>
</dbReference>
<dbReference type="GO" id="GO:0006915">
    <property type="term" value="P:apoptotic process"/>
    <property type="evidence" value="ECO:0007669"/>
    <property type="project" value="UniProtKB-KW"/>
</dbReference>
<evidence type="ECO:0000256" key="2">
    <source>
        <dbReference type="ARBA" id="ARBA00022703"/>
    </source>
</evidence>
<keyword evidence="3" id="KW-1185">Reference proteome</keyword>
<name>A0A183WG10_TRIRE</name>
<dbReference type="Gene3D" id="1.10.437.10">
    <property type="entry name" value="Blc2-like"/>
    <property type="match status" value="1"/>
</dbReference>
<dbReference type="Proteomes" id="UP000050795">
    <property type="component" value="Unassembled WGS sequence"/>
</dbReference>
<dbReference type="InterPro" id="IPR002475">
    <property type="entry name" value="Bcl2-like"/>
</dbReference>
<reference evidence="3" key="1">
    <citation type="submission" date="2022-06" db="EMBL/GenBank/DDBJ databases">
        <authorList>
            <person name="Berger JAMES D."/>
            <person name="Berger JAMES D."/>
        </authorList>
    </citation>
    <scope>NUCLEOTIDE SEQUENCE [LARGE SCALE GENOMIC DNA]</scope>
</reference>
<evidence type="ECO:0000256" key="1">
    <source>
        <dbReference type="ARBA" id="ARBA00009458"/>
    </source>
</evidence>
<dbReference type="InterPro" id="IPR036834">
    <property type="entry name" value="Bcl-2-like_sf"/>
</dbReference>
<proteinExistence type="inferred from homology"/>
<dbReference type="WBParaSite" id="TREG1_101380.1">
    <property type="protein sequence ID" value="TREG1_101380.1"/>
    <property type="gene ID" value="TREG1_101380"/>
</dbReference>
<dbReference type="OrthoDB" id="6021377at2759"/>
<accession>A0A183WG10</accession>
<comment type="similarity">
    <text evidence="1">Belongs to the Bcl-2 family.</text>
</comment>
<dbReference type="Pfam" id="PF00452">
    <property type="entry name" value="Bcl-2"/>
    <property type="match status" value="1"/>
</dbReference>